<sequence length="252" mass="26618">MDFQFDGKCVAITGVGSGFGRAIARSFATMGATVHGCDISAEALALARAEAPVATAQIDLADRTAATEWVHDVEAKVGRNIDILVHNAGGPLGIPLRPIDEFSFEDWDRLFAANIHAAFAVARAALPGMRKARWGRIITISSGAGLKASLSGLHGYAAAKHALVGFTRQLALDAGEFGITVNSVAPGLQMTSPIKQERWDSYTAEKQRGFMSRIALRRLGTPEDIANAAVFFASPMASFITGEVLSVNGGTF</sequence>
<gene>
    <name evidence="2" type="ORF">KPL78_21505</name>
</gene>
<dbReference type="InterPro" id="IPR002347">
    <property type="entry name" value="SDR_fam"/>
</dbReference>
<proteinExistence type="inferred from homology"/>
<dbReference type="EMBL" id="JAHYBZ010000008">
    <property type="protein sequence ID" value="MBW6400451.1"/>
    <property type="molecule type" value="Genomic_DNA"/>
</dbReference>
<comment type="similarity">
    <text evidence="1">Belongs to the short-chain dehydrogenases/reductases (SDR) family.</text>
</comment>
<organism evidence="2 3">
    <name type="scientific">Roseomonas alba</name>
    <dbReference type="NCBI Taxonomy" id="2846776"/>
    <lineage>
        <taxon>Bacteria</taxon>
        <taxon>Pseudomonadati</taxon>
        <taxon>Pseudomonadota</taxon>
        <taxon>Alphaproteobacteria</taxon>
        <taxon>Acetobacterales</taxon>
        <taxon>Roseomonadaceae</taxon>
        <taxon>Roseomonas</taxon>
    </lineage>
</organism>
<dbReference type="Proteomes" id="UP001196565">
    <property type="component" value="Unassembled WGS sequence"/>
</dbReference>
<reference evidence="2 3" key="1">
    <citation type="submission" date="2021-07" db="EMBL/GenBank/DDBJ databases">
        <authorList>
            <person name="So Y."/>
        </authorList>
    </citation>
    <scope>NUCLEOTIDE SEQUENCE [LARGE SCALE GENOMIC DNA]</scope>
    <source>
        <strain evidence="2 3">HJA6</strain>
    </source>
</reference>
<dbReference type="InterPro" id="IPR036291">
    <property type="entry name" value="NAD(P)-bd_dom_sf"/>
</dbReference>
<dbReference type="Pfam" id="PF13561">
    <property type="entry name" value="adh_short_C2"/>
    <property type="match status" value="1"/>
</dbReference>
<dbReference type="PRINTS" id="PR00080">
    <property type="entry name" value="SDRFAMILY"/>
</dbReference>
<accession>A0ABS7ADS5</accession>
<name>A0ABS7ADS5_9PROT</name>
<evidence type="ECO:0000256" key="1">
    <source>
        <dbReference type="ARBA" id="ARBA00006484"/>
    </source>
</evidence>
<dbReference type="PANTHER" id="PTHR42879:SF2">
    <property type="entry name" value="3-OXOACYL-[ACYL-CARRIER-PROTEIN] REDUCTASE FABG"/>
    <property type="match status" value="1"/>
</dbReference>
<evidence type="ECO:0000313" key="2">
    <source>
        <dbReference type="EMBL" id="MBW6400451.1"/>
    </source>
</evidence>
<evidence type="ECO:0000313" key="3">
    <source>
        <dbReference type="Proteomes" id="UP001196565"/>
    </source>
</evidence>
<comment type="caution">
    <text evidence="2">The sequence shown here is derived from an EMBL/GenBank/DDBJ whole genome shotgun (WGS) entry which is preliminary data.</text>
</comment>
<dbReference type="PANTHER" id="PTHR42879">
    <property type="entry name" value="3-OXOACYL-(ACYL-CARRIER-PROTEIN) REDUCTASE"/>
    <property type="match status" value="1"/>
</dbReference>
<dbReference type="InterPro" id="IPR050259">
    <property type="entry name" value="SDR"/>
</dbReference>
<dbReference type="Gene3D" id="3.40.50.720">
    <property type="entry name" value="NAD(P)-binding Rossmann-like Domain"/>
    <property type="match status" value="1"/>
</dbReference>
<dbReference type="RefSeq" id="WP_219765027.1">
    <property type="nucleotide sequence ID" value="NZ_JAHYBZ010000008.1"/>
</dbReference>
<dbReference type="PRINTS" id="PR00081">
    <property type="entry name" value="GDHRDH"/>
</dbReference>
<protein>
    <submittedName>
        <fullName evidence="2">SDR family oxidoreductase</fullName>
    </submittedName>
</protein>
<dbReference type="CDD" id="cd05233">
    <property type="entry name" value="SDR_c"/>
    <property type="match status" value="1"/>
</dbReference>
<keyword evidence="3" id="KW-1185">Reference proteome</keyword>
<dbReference type="SUPFAM" id="SSF51735">
    <property type="entry name" value="NAD(P)-binding Rossmann-fold domains"/>
    <property type="match status" value="1"/>
</dbReference>